<comment type="caution">
    <text evidence="11">The sequence shown here is derived from an EMBL/GenBank/DDBJ whole genome shotgun (WGS) entry which is preliminary data.</text>
</comment>
<evidence type="ECO:0000313" key="11">
    <source>
        <dbReference type="EMBL" id="EAR21717.1"/>
    </source>
</evidence>
<dbReference type="PANTHER" id="PTHR45663:SF11">
    <property type="entry name" value="GEO12009P1"/>
    <property type="match status" value="1"/>
</dbReference>
<dbReference type="PROSITE" id="PS51352">
    <property type="entry name" value="THIOREDOXIN_2"/>
    <property type="match status" value="1"/>
</dbReference>
<evidence type="ECO:0000259" key="10">
    <source>
        <dbReference type="PROSITE" id="PS51352"/>
    </source>
</evidence>
<dbReference type="InterPro" id="IPR013766">
    <property type="entry name" value="Thioredoxin_domain"/>
</dbReference>
<feature type="active site" description="Nucleophile" evidence="8">
    <location>
        <position position="35"/>
    </location>
</feature>
<evidence type="ECO:0000256" key="3">
    <source>
        <dbReference type="ARBA" id="ARBA00022982"/>
    </source>
</evidence>
<comment type="similarity">
    <text evidence="1 7">Belongs to the thioredoxin family.</text>
</comment>
<dbReference type="EMBL" id="AAOF01000006">
    <property type="protein sequence ID" value="EAR21717.1"/>
    <property type="molecule type" value="Genomic_DNA"/>
</dbReference>
<dbReference type="GO" id="GO:0005829">
    <property type="term" value="C:cytosol"/>
    <property type="evidence" value="ECO:0007669"/>
    <property type="project" value="TreeGrafter"/>
</dbReference>
<dbReference type="GO" id="GO:0015035">
    <property type="term" value="F:protein-disulfide reductase activity"/>
    <property type="evidence" value="ECO:0007669"/>
    <property type="project" value="UniProtKB-UniRule"/>
</dbReference>
<dbReference type="HOGENOM" id="CLU_090389_10_2_6"/>
<accession>A4BR95</accession>
<protein>
    <recommendedName>
        <fullName evidence="6 7">Thioredoxin</fullName>
    </recommendedName>
</protein>
<dbReference type="GO" id="GO:0045454">
    <property type="term" value="P:cell redox homeostasis"/>
    <property type="evidence" value="ECO:0007669"/>
    <property type="project" value="TreeGrafter"/>
</dbReference>
<dbReference type="PIRSF" id="PIRSF000077">
    <property type="entry name" value="Thioredoxin"/>
    <property type="match status" value="1"/>
</dbReference>
<dbReference type="eggNOG" id="COG3118">
    <property type="taxonomic scope" value="Bacteria"/>
</dbReference>
<dbReference type="PANTHER" id="PTHR45663">
    <property type="entry name" value="GEO12009P1"/>
    <property type="match status" value="1"/>
</dbReference>
<feature type="disulfide bond" description="Redox-active" evidence="9">
    <location>
        <begin position="32"/>
        <end position="35"/>
    </location>
</feature>
<keyword evidence="2" id="KW-0813">Transport</keyword>
<evidence type="ECO:0000256" key="8">
    <source>
        <dbReference type="PIRSR" id="PIRSR000077-1"/>
    </source>
</evidence>
<evidence type="ECO:0000256" key="7">
    <source>
        <dbReference type="PIRNR" id="PIRNR000077"/>
    </source>
</evidence>
<evidence type="ECO:0000256" key="5">
    <source>
        <dbReference type="ARBA" id="ARBA00023284"/>
    </source>
</evidence>
<gene>
    <name evidence="11" type="ORF">NB231_03270</name>
</gene>
<evidence type="ECO:0000256" key="6">
    <source>
        <dbReference type="NCBIfam" id="TIGR01068"/>
    </source>
</evidence>
<dbReference type="NCBIfam" id="TIGR01068">
    <property type="entry name" value="thioredoxin"/>
    <property type="match status" value="1"/>
</dbReference>
<dbReference type="InterPro" id="IPR017937">
    <property type="entry name" value="Thioredoxin_CS"/>
</dbReference>
<dbReference type="InterPro" id="IPR005746">
    <property type="entry name" value="Thioredoxin"/>
</dbReference>
<evidence type="ECO:0000256" key="2">
    <source>
        <dbReference type="ARBA" id="ARBA00022448"/>
    </source>
</evidence>
<keyword evidence="5 9" id="KW-0676">Redox-active center</keyword>
<dbReference type="AlphaFoldDB" id="A4BR95"/>
<dbReference type="STRING" id="314278.NB231_03270"/>
<dbReference type="PROSITE" id="PS00194">
    <property type="entry name" value="THIOREDOXIN_1"/>
    <property type="match status" value="1"/>
</dbReference>
<feature type="active site" description="Nucleophile" evidence="8">
    <location>
        <position position="32"/>
    </location>
</feature>
<dbReference type="Pfam" id="PF00085">
    <property type="entry name" value="Thioredoxin"/>
    <property type="match status" value="1"/>
</dbReference>
<dbReference type="CDD" id="cd02947">
    <property type="entry name" value="TRX_family"/>
    <property type="match status" value="1"/>
</dbReference>
<dbReference type="FunFam" id="3.40.30.10:FF:000001">
    <property type="entry name" value="Thioredoxin"/>
    <property type="match status" value="1"/>
</dbReference>
<evidence type="ECO:0000313" key="12">
    <source>
        <dbReference type="Proteomes" id="UP000003374"/>
    </source>
</evidence>
<feature type="domain" description="Thioredoxin" evidence="10">
    <location>
        <begin position="1"/>
        <end position="107"/>
    </location>
</feature>
<feature type="site" description="Contributes to redox potential value" evidence="8">
    <location>
        <position position="34"/>
    </location>
</feature>
<evidence type="ECO:0000256" key="9">
    <source>
        <dbReference type="PIRSR" id="PIRSR000077-4"/>
    </source>
</evidence>
<dbReference type="SUPFAM" id="SSF52833">
    <property type="entry name" value="Thioredoxin-like"/>
    <property type="match status" value="1"/>
</dbReference>
<dbReference type="Gene3D" id="3.40.30.10">
    <property type="entry name" value="Glutaredoxin"/>
    <property type="match status" value="1"/>
</dbReference>
<keyword evidence="4 9" id="KW-1015">Disulfide bond</keyword>
<evidence type="ECO:0000256" key="4">
    <source>
        <dbReference type="ARBA" id="ARBA00023157"/>
    </source>
</evidence>
<sequence>MTAVLELTDQNFHAEVLQSDRPVLIDYWAEWCAPCKAIGPIIEALAEEYAGRAKVGKLNVDDNPDTPMRYGVRSIPTLMLFKDGEIQALKIGADSKAELAQLIEAHL</sequence>
<dbReference type="OrthoDB" id="9790390at2"/>
<dbReference type="RefSeq" id="WP_004999701.1">
    <property type="nucleotide sequence ID" value="NZ_CH672427.1"/>
</dbReference>
<evidence type="ECO:0000256" key="1">
    <source>
        <dbReference type="ARBA" id="ARBA00008987"/>
    </source>
</evidence>
<feature type="site" description="Deprotonates C-terminal active site Cys" evidence="8">
    <location>
        <position position="26"/>
    </location>
</feature>
<dbReference type="InterPro" id="IPR036249">
    <property type="entry name" value="Thioredoxin-like_sf"/>
</dbReference>
<reference evidence="11 12" key="1">
    <citation type="submission" date="2006-02" db="EMBL/GenBank/DDBJ databases">
        <authorList>
            <person name="Waterbury J."/>
            <person name="Ferriera S."/>
            <person name="Johnson J."/>
            <person name="Kravitz S."/>
            <person name="Halpern A."/>
            <person name="Remington K."/>
            <person name="Beeson K."/>
            <person name="Tran B."/>
            <person name="Rogers Y.-H."/>
            <person name="Friedman R."/>
            <person name="Venter J.C."/>
        </authorList>
    </citation>
    <scope>NUCLEOTIDE SEQUENCE [LARGE SCALE GENOMIC DNA]</scope>
    <source>
        <strain evidence="11 12">Nb-231</strain>
    </source>
</reference>
<dbReference type="PRINTS" id="PR00421">
    <property type="entry name" value="THIOREDOXIN"/>
</dbReference>
<organism evidence="11 12">
    <name type="scientific">Nitrococcus mobilis Nb-231</name>
    <dbReference type="NCBI Taxonomy" id="314278"/>
    <lineage>
        <taxon>Bacteria</taxon>
        <taxon>Pseudomonadati</taxon>
        <taxon>Pseudomonadota</taxon>
        <taxon>Gammaproteobacteria</taxon>
        <taxon>Chromatiales</taxon>
        <taxon>Ectothiorhodospiraceae</taxon>
        <taxon>Nitrococcus</taxon>
    </lineage>
</organism>
<proteinExistence type="inferred from homology"/>
<name>A4BR95_9GAMM</name>
<dbReference type="Proteomes" id="UP000003374">
    <property type="component" value="Unassembled WGS sequence"/>
</dbReference>
<keyword evidence="3" id="KW-0249">Electron transport</keyword>
<feature type="site" description="Contributes to redox potential value" evidence="8">
    <location>
        <position position="33"/>
    </location>
</feature>
<keyword evidence="12" id="KW-1185">Reference proteome</keyword>